<evidence type="ECO:0000259" key="2">
    <source>
        <dbReference type="Pfam" id="PF00582"/>
    </source>
</evidence>
<protein>
    <submittedName>
        <fullName evidence="3">Universal stress protein</fullName>
    </submittedName>
</protein>
<evidence type="ECO:0000256" key="1">
    <source>
        <dbReference type="ARBA" id="ARBA00008791"/>
    </source>
</evidence>
<dbReference type="AlphaFoldDB" id="A0A4U1C0P6"/>
<dbReference type="CDD" id="cd00293">
    <property type="entry name" value="USP-like"/>
    <property type="match status" value="1"/>
</dbReference>
<dbReference type="EMBL" id="SWBP01000003">
    <property type="protein sequence ID" value="TKB97640.1"/>
    <property type="molecule type" value="Genomic_DNA"/>
</dbReference>
<evidence type="ECO:0000313" key="4">
    <source>
        <dbReference type="Proteomes" id="UP000308181"/>
    </source>
</evidence>
<dbReference type="PANTHER" id="PTHR46268">
    <property type="entry name" value="STRESS RESPONSE PROTEIN NHAX"/>
    <property type="match status" value="1"/>
</dbReference>
<dbReference type="RefSeq" id="WP_136826215.1">
    <property type="nucleotide sequence ID" value="NZ_SWBP01000003.1"/>
</dbReference>
<dbReference type="Gene3D" id="3.40.50.620">
    <property type="entry name" value="HUPs"/>
    <property type="match status" value="2"/>
</dbReference>
<feature type="domain" description="UspA" evidence="2">
    <location>
        <begin position="1"/>
        <end position="141"/>
    </location>
</feature>
<evidence type="ECO:0000313" key="3">
    <source>
        <dbReference type="EMBL" id="TKB97640.1"/>
    </source>
</evidence>
<gene>
    <name evidence="3" type="ORF">FA046_09730</name>
</gene>
<dbReference type="Pfam" id="PF00582">
    <property type="entry name" value="Usp"/>
    <property type="match status" value="1"/>
</dbReference>
<dbReference type="OrthoDB" id="9788959at2"/>
<proteinExistence type="inferred from homology"/>
<dbReference type="InterPro" id="IPR014729">
    <property type="entry name" value="Rossmann-like_a/b/a_fold"/>
</dbReference>
<dbReference type="PRINTS" id="PR01438">
    <property type="entry name" value="UNVRSLSTRESS"/>
</dbReference>
<sequence>MKNIFVFTDFSFRSFNAARYALMLASTFESAKIVLYHSYVFSPTDEGYLPYPVDLETLRAESLAKLNDLETSLTPFITSGITMMSVTDGNPLLDAVDLCKEEEIDLCVMGCKGHSNAAQILYGSQTSVLIYRFPLPLLVVPAEVVYHPIQLVAYACELKNIEQIPADTIISFIKAFHSKFYVLNVDPHKEERADIETILAQEKLHQLLDEINPEYYYTSGSHIAENIENFAKEKNVDVLIAVHKKHGLFHDLFYSSTTKKLALSGVKPLLVLKENSFT</sequence>
<name>A0A4U1C0P6_9SPHI</name>
<dbReference type="Proteomes" id="UP000308181">
    <property type="component" value="Unassembled WGS sequence"/>
</dbReference>
<comment type="caution">
    <text evidence="3">The sequence shown here is derived from an EMBL/GenBank/DDBJ whole genome shotgun (WGS) entry which is preliminary data.</text>
</comment>
<reference evidence="3 4" key="1">
    <citation type="submission" date="2019-04" db="EMBL/GenBank/DDBJ databases">
        <title>Pedobacter sp. AR-3-17 sp. nov., isolated from Arctic soil.</title>
        <authorList>
            <person name="Dahal R.H."/>
            <person name="Kim D.-U."/>
        </authorList>
    </citation>
    <scope>NUCLEOTIDE SEQUENCE [LARGE SCALE GENOMIC DNA]</scope>
    <source>
        <strain evidence="3 4">AR-3-17</strain>
    </source>
</reference>
<dbReference type="InterPro" id="IPR006015">
    <property type="entry name" value="Universal_stress_UspA"/>
</dbReference>
<comment type="similarity">
    <text evidence="1">Belongs to the universal stress protein A family.</text>
</comment>
<keyword evidence="4" id="KW-1185">Reference proteome</keyword>
<accession>A0A4U1C0P6</accession>
<organism evidence="3 4">
    <name type="scientific">Pedobacter cryophilus</name>
    <dbReference type="NCBI Taxonomy" id="2571271"/>
    <lineage>
        <taxon>Bacteria</taxon>
        <taxon>Pseudomonadati</taxon>
        <taxon>Bacteroidota</taxon>
        <taxon>Sphingobacteriia</taxon>
        <taxon>Sphingobacteriales</taxon>
        <taxon>Sphingobacteriaceae</taxon>
        <taxon>Pedobacter</taxon>
    </lineage>
</organism>
<dbReference type="SUPFAM" id="SSF52402">
    <property type="entry name" value="Adenine nucleotide alpha hydrolases-like"/>
    <property type="match status" value="2"/>
</dbReference>
<dbReference type="PANTHER" id="PTHR46268:SF6">
    <property type="entry name" value="UNIVERSAL STRESS PROTEIN UP12"/>
    <property type="match status" value="1"/>
</dbReference>
<dbReference type="InterPro" id="IPR006016">
    <property type="entry name" value="UspA"/>
</dbReference>